<dbReference type="Proteomes" id="UP001239680">
    <property type="component" value="Unassembled WGS sequence"/>
</dbReference>
<reference evidence="2 3" key="1">
    <citation type="submission" date="2023-08" db="EMBL/GenBank/DDBJ databases">
        <title>Characterization of two Paracoccaceae strains isolated from Phycosphere and proposal of Xinfangfangia lacusdiani sp. nov.</title>
        <authorList>
            <person name="Deng Y."/>
            <person name="Zhang Y.Q."/>
        </authorList>
    </citation>
    <scope>NUCLEOTIDE SEQUENCE [LARGE SCALE GENOMIC DNA]</scope>
    <source>
        <strain evidence="2 3">CPCC 101601</strain>
    </source>
</reference>
<keyword evidence="3" id="KW-1185">Reference proteome</keyword>
<keyword evidence="1" id="KW-0732">Signal</keyword>
<organism evidence="2 3">
    <name type="scientific">Pseudogemmobacter lacusdianii</name>
    <dbReference type="NCBI Taxonomy" id="3069608"/>
    <lineage>
        <taxon>Bacteria</taxon>
        <taxon>Pseudomonadati</taxon>
        <taxon>Pseudomonadota</taxon>
        <taxon>Alphaproteobacteria</taxon>
        <taxon>Rhodobacterales</taxon>
        <taxon>Paracoccaceae</taxon>
        <taxon>Pseudogemmobacter</taxon>
    </lineage>
</organism>
<comment type="caution">
    <text evidence="2">The sequence shown here is derived from an EMBL/GenBank/DDBJ whole genome shotgun (WGS) entry which is preliminary data.</text>
</comment>
<protein>
    <recommendedName>
        <fullName evidence="4">Secreted protein</fullName>
    </recommendedName>
</protein>
<sequence length="132" mass="13070">MRARALLLAFALLPCGFAAGAEDMASTGAADPNAVATPLQETVSLGGADYLTQIDRPVVDQTTVNGAAVSLAPAGSGSVRVARADGGSMADEGYRAREVLSATCAAQGMIANAGAAPILGSDGAWVFVEGCL</sequence>
<evidence type="ECO:0008006" key="4">
    <source>
        <dbReference type="Google" id="ProtNLM"/>
    </source>
</evidence>
<gene>
    <name evidence="2" type="ORF">Q9295_09815</name>
</gene>
<feature type="chain" id="PRO_5045803024" description="Secreted protein" evidence="1">
    <location>
        <begin position="22"/>
        <end position="132"/>
    </location>
</feature>
<feature type="signal peptide" evidence="1">
    <location>
        <begin position="1"/>
        <end position="21"/>
    </location>
</feature>
<proteinExistence type="predicted"/>
<evidence type="ECO:0000313" key="2">
    <source>
        <dbReference type="EMBL" id="MDQ2066672.1"/>
    </source>
</evidence>
<dbReference type="RefSeq" id="WP_306680380.1">
    <property type="nucleotide sequence ID" value="NZ_JAVDBT010000008.1"/>
</dbReference>
<dbReference type="EMBL" id="JAVDBT010000008">
    <property type="protein sequence ID" value="MDQ2066672.1"/>
    <property type="molecule type" value="Genomic_DNA"/>
</dbReference>
<accession>A0ABU0VY38</accession>
<evidence type="ECO:0000313" key="3">
    <source>
        <dbReference type="Proteomes" id="UP001239680"/>
    </source>
</evidence>
<name>A0ABU0VY38_9RHOB</name>
<evidence type="ECO:0000256" key="1">
    <source>
        <dbReference type="SAM" id="SignalP"/>
    </source>
</evidence>